<dbReference type="EMBL" id="JBBCAQ010000032">
    <property type="protein sequence ID" value="KAK7583672.1"/>
    <property type="molecule type" value="Genomic_DNA"/>
</dbReference>
<comment type="caution">
    <text evidence="2">The sequence shown here is derived from an EMBL/GenBank/DDBJ whole genome shotgun (WGS) entry which is preliminary data.</text>
</comment>
<evidence type="ECO:0000313" key="3">
    <source>
        <dbReference type="Proteomes" id="UP001367676"/>
    </source>
</evidence>
<protein>
    <submittedName>
        <fullName evidence="2">Uncharacterized protein</fullName>
    </submittedName>
</protein>
<accession>A0AAN9TCL9</accession>
<dbReference type="AlphaFoldDB" id="A0AAN9TCL9"/>
<proteinExistence type="predicted"/>
<evidence type="ECO:0000313" key="2">
    <source>
        <dbReference type="EMBL" id="KAK7583672.1"/>
    </source>
</evidence>
<gene>
    <name evidence="2" type="ORF">V9T40_004635</name>
</gene>
<feature type="region of interest" description="Disordered" evidence="1">
    <location>
        <begin position="47"/>
        <end position="75"/>
    </location>
</feature>
<reference evidence="2 3" key="1">
    <citation type="submission" date="2024-03" db="EMBL/GenBank/DDBJ databases">
        <title>Adaptation during the transition from Ophiocordyceps entomopathogen to insect associate is accompanied by gene loss and intensified selection.</title>
        <authorList>
            <person name="Ward C.M."/>
            <person name="Onetto C.A."/>
            <person name="Borneman A.R."/>
        </authorList>
    </citation>
    <scope>NUCLEOTIDE SEQUENCE [LARGE SCALE GENOMIC DNA]</scope>
    <source>
        <strain evidence="2">AWRI1</strain>
        <tissue evidence="2">Single Adult Female</tissue>
    </source>
</reference>
<keyword evidence="3" id="KW-1185">Reference proteome</keyword>
<feature type="compositionally biased region" description="Basic and acidic residues" evidence="1">
    <location>
        <begin position="51"/>
        <end position="62"/>
    </location>
</feature>
<name>A0AAN9TCL9_9HEMI</name>
<organism evidence="2 3">
    <name type="scientific">Parthenolecanium corni</name>
    <dbReference type="NCBI Taxonomy" id="536013"/>
    <lineage>
        <taxon>Eukaryota</taxon>
        <taxon>Metazoa</taxon>
        <taxon>Ecdysozoa</taxon>
        <taxon>Arthropoda</taxon>
        <taxon>Hexapoda</taxon>
        <taxon>Insecta</taxon>
        <taxon>Pterygota</taxon>
        <taxon>Neoptera</taxon>
        <taxon>Paraneoptera</taxon>
        <taxon>Hemiptera</taxon>
        <taxon>Sternorrhyncha</taxon>
        <taxon>Coccoidea</taxon>
        <taxon>Coccidae</taxon>
        <taxon>Parthenolecanium</taxon>
    </lineage>
</organism>
<dbReference type="Proteomes" id="UP001367676">
    <property type="component" value="Unassembled WGS sequence"/>
</dbReference>
<sequence length="237" mass="26540">MNDEKGRDGEREAAEVAVIRPSAAAAAAVVVTSKIIRAISSNSGLLLDQPSVREVDDQREEPPPQPQPQPSPPNEQMVAAEGVFWDVNNVLRTPYSVIRTRGCVFAARNIEIYRDATPFMEIEKLMPVISWTGKGTQTVGSTRLTAVDSFDDFENRIGNRLGRSRRASNFNTERRRVPRNMRRVASRRVESSARTSRYGVCNNERAFRFPPLRLDAMPQWHPAHFASGHKIQATNGL</sequence>
<feature type="compositionally biased region" description="Pro residues" evidence="1">
    <location>
        <begin position="63"/>
        <end position="73"/>
    </location>
</feature>
<evidence type="ECO:0000256" key="1">
    <source>
        <dbReference type="SAM" id="MobiDB-lite"/>
    </source>
</evidence>